<evidence type="ECO:0000313" key="10">
    <source>
        <dbReference type="Proteomes" id="UP000230821"/>
    </source>
</evidence>
<dbReference type="PROSITE" id="PS50928">
    <property type="entry name" value="ABC_TM1"/>
    <property type="match status" value="1"/>
</dbReference>
<sequence length="325" mass="36939">MTPAGILVLVFFFIPIILIVYMSFTNLKSSTMMDQNVWQVVSFDNYRRLFSDRFLPKIVKNTFFYVAITLTVFNVGMALLIALLTTHIDRRAGFFFRVLWLLPRLTPPVIYVMMWRRIGGAAPFGILNAFIDWMSTKLVLINSFVEWFGIKGLNWPAASKPLFAAIPPLFEGISPAWIFVILVNGFVGASWGLIIFTSAIESIPKDYLMASKVDGAGMWQTIRHVIIPMIKWPLLFVTTYQTLSLLTSFEYILLLTRGGPGLYHTEVWALTAYKRALATYFGSGQWAYGAAWAVILVIIGITMSIVYLRVFKFNELVQEPKIEIV</sequence>
<keyword evidence="2 7" id="KW-0813">Transport</keyword>
<evidence type="ECO:0000256" key="6">
    <source>
        <dbReference type="ARBA" id="ARBA00023136"/>
    </source>
</evidence>
<dbReference type="PANTHER" id="PTHR30193:SF37">
    <property type="entry name" value="INNER MEMBRANE ABC TRANSPORTER PERMEASE PROTEIN YCJO"/>
    <property type="match status" value="1"/>
</dbReference>
<evidence type="ECO:0000256" key="3">
    <source>
        <dbReference type="ARBA" id="ARBA00022475"/>
    </source>
</evidence>
<feature type="transmembrane region" description="Helical" evidence="7">
    <location>
        <begin position="232"/>
        <end position="254"/>
    </location>
</feature>
<comment type="caution">
    <text evidence="9">The sequence shown here is derived from an EMBL/GenBank/DDBJ whole genome shotgun (WGS) entry which is preliminary data.</text>
</comment>
<evidence type="ECO:0000256" key="7">
    <source>
        <dbReference type="RuleBase" id="RU363032"/>
    </source>
</evidence>
<dbReference type="InterPro" id="IPR051393">
    <property type="entry name" value="ABC_transporter_permease"/>
</dbReference>
<feature type="transmembrane region" description="Helical" evidence="7">
    <location>
        <begin position="176"/>
        <end position="200"/>
    </location>
</feature>
<comment type="subcellular location">
    <subcellularLocation>
        <location evidence="1 7">Cell membrane</location>
        <topology evidence="1 7">Multi-pass membrane protein</topology>
    </subcellularLocation>
</comment>
<keyword evidence="3" id="KW-1003">Cell membrane</keyword>
<accession>A0A2G6KG56</accession>
<evidence type="ECO:0000256" key="2">
    <source>
        <dbReference type="ARBA" id="ARBA00022448"/>
    </source>
</evidence>
<dbReference type="AlphaFoldDB" id="A0A2G6KG56"/>
<evidence type="ECO:0000256" key="1">
    <source>
        <dbReference type="ARBA" id="ARBA00004651"/>
    </source>
</evidence>
<organism evidence="9 10">
    <name type="scientific">candidate division KSB3 bacterium</name>
    <dbReference type="NCBI Taxonomy" id="2044937"/>
    <lineage>
        <taxon>Bacteria</taxon>
        <taxon>candidate division KSB3</taxon>
    </lineage>
</organism>
<keyword evidence="5 7" id="KW-1133">Transmembrane helix</keyword>
<dbReference type="Proteomes" id="UP000230821">
    <property type="component" value="Unassembled WGS sequence"/>
</dbReference>
<dbReference type="CDD" id="cd06261">
    <property type="entry name" value="TM_PBP2"/>
    <property type="match status" value="1"/>
</dbReference>
<keyword evidence="6 7" id="KW-0472">Membrane</keyword>
<dbReference type="Gene3D" id="1.10.3720.10">
    <property type="entry name" value="MetI-like"/>
    <property type="match status" value="1"/>
</dbReference>
<protein>
    <submittedName>
        <fullName evidence="9">ABC transporter permease</fullName>
    </submittedName>
</protein>
<feature type="domain" description="ABC transmembrane type-1" evidence="8">
    <location>
        <begin position="64"/>
        <end position="307"/>
    </location>
</feature>
<feature type="transmembrane region" description="Helical" evidence="7">
    <location>
        <begin position="63"/>
        <end position="88"/>
    </location>
</feature>
<dbReference type="EMBL" id="PDSK01000090">
    <property type="protein sequence ID" value="PIE34370.1"/>
    <property type="molecule type" value="Genomic_DNA"/>
</dbReference>
<dbReference type="GO" id="GO:0055085">
    <property type="term" value="P:transmembrane transport"/>
    <property type="evidence" value="ECO:0007669"/>
    <property type="project" value="InterPro"/>
</dbReference>
<dbReference type="GO" id="GO:0005886">
    <property type="term" value="C:plasma membrane"/>
    <property type="evidence" value="ECO:0007669"/>
    <property type="project" value="UniProtKB-SubCell"/>
</dbReference>
<dbReference type="InterPro" id="IPR035906">
    <property type="entry name" value="MetI-like_sf"/>
</dbReference>
<feature type="transmembrane region" description="Helical" evidence="7">
    <location>
        <begin position="6"/>
        <end position="24"/>
    </location>
</feature>
<feature type="transmembrane region" description="Helical" evidence="7">
    <location>
        <begin position="286"/>
        <end position="308"/>
    </location>
</feature>
<comment type="similarity">
    <text evidence="7">Belongs to the binding-protein-dependent transport system permease family.</text>
</comment>
<dbReference type="SUPFAM" id="SSF161098">
    <property type="entry name" value="MetI-like"/>
    <property type="match status" value="1"/>
</dbReference>
<dbReference type="InterPro" id="IPR000515">
    <property type="entry name" value="MetI-like"/>
</dbReference>
<dbReference type="Pfam" id="PF00528">
    <property type="entry name" value="BPD_transp_1"/>
    <property type="match status" value="1"/>
</dbReference>
<keyword evidence="4 7" id="KW-0812">Transmembrane</keyword>
<proteinExistence type="inferred from homology"/>
<evidence type="ECO:0000313" key="9">
    <source>
        <dbReference type="EMBL" id="PIE34370.1"/>
    </source>
</evidence>
<reference evidence="9 10" key="1">
    <citation type="submission" date="2017-10" db="EMBL/GenBank/DDBJ databases">
        <title>Novel microbial diversity and functional potential in the marine mammal oral microbiome.</title>
        <authorList>
            <person name="Dudek N.K."/>
            <person name="Sun C.L."/>
            <person name="Burstein D."/>
            <person name="Kantor R.S."/>
            <person name="Aliaga Goltsman D.S."/>
            <person name="Bik E.M."/>
            <person name="Thomas B.C."/>
            <person name="Banfield J.F."/>
            <person name="Relman D.A."/>
        </authorList>
    </citation>
    <scope>NUCLEOTIDE SEQUENCE [LARGE SCALE GENOMIC DNA]</scope>
    <source>
        <strain evidence="9">DOLJORAL78_47_16</strain>
    </source>
</reference>
<evidence type="ECO:0000259" key="8">
    <source>
        <dbReference type="PROSITE" id="PS50928"/>
    </source>
</evidence>
<dbReference type="PANTHER" id="PTHR30193">
    <property type="entry name" value="ABC TRANSPORTER PERMEASE PROTEIN"/>
    <property type="match status" value="1"/>
</dbReference>
<evidence type="ECO:0000256" key="4">
    <source>
        <dbReference type="ARBA" id="ARBA00022692"/>
    </source>
</evidence>
<name>A0A2G6KG56_9BACT</name>
<evidence type="ECO:0000256" key="5">
    <source>
        <dbReference type="ARBA" id="ARBA00022989"/>
    </source>
</evidence>
<gene>
    <name evidence="9" type="ORF">CSA56_07990</name>
</gene>
<feature type="transmembrane region" description="Helical" evidence="7">
    <location>
        <begin position="94"/>
        <end position="114"/>
    </location>
</feature>